<keyword evidence="11" id="KW-0520">NAD</keyword>
<evidence type="ECO:0000256" key="5">
    <source>
        <dbReference type="ARBA" id="ARBA00022448"/>
    </source>
</evidence>
<evidence type="ECO:0000256" key="16">
    <source>
        <dbReference type="SAM" id="Phobius"/>
    </source>
</evidence>
<evidence type="ECO:0000256" key="8">
    <source>
        <dbReference type="ARBA" id="ARBA00022967"/>
    </source>
</evidence>
<evidence type="ECO:0000256" key="11">
    <source>
        <dbReference type="ARBA" id="ARBA00023027"/>
    </source>
</evidence>
<keyword evidence="9" id="KW-0249">Electron transport</keyword>
<evidence type="ECO:0000256" key="10">
    <source>
        <dbReference type="ARBA" id="ARBA00022989"/>
    </source>
</evidence>
<organism evidence="17">
    <name type="scientific">Thylacodes squamigerus</name>
    <dbReference type="NCBI Taxonomy" id="766170"/>
    <lineage>
        <taxon>Eukaryota</taxon>
        <taxon>Metazoa</taxon>
        <taxon>Spiralia</taxon>
        <taxon>Lophotrochozoa</taxon>
        <taxon>Mollusca</taxon>
        <taxon>Gastropoda</taxon>
        <taxon>Caenogastropoda</taxon>
        <taxon>Littorinimorpha</taxon>
        <taxon>Vermetoidea</taxon>
        <taxon>Vermetidae</taxon>
        <taxon>Thylacodes</taxon>
    </lineage>
</organism>
<dbReference type="PANTHER" id="PTHR11435">
    <property type="entry name" value="NADH UBIQUINONE OXIDOREDUCTASE SUBUNIT ND6"/>
    <property type="match status" value="1"/>
</dbReference>
<keyword evidence="8" id="KW-1278">Translocase</keyword>
<comment type="similarity">
    <text evidence="2">Belongs to the complex I subunit 6 family.</text>
</comment>
<evidence type="ECO:0000256" key="13">
    <source>
        <dbReference type="ARBA" id="ARBA00023136"/>
    </source>
</evidence>
<dbReference type="CTD" id="4541"/>
<evidence type="ECO:0000256" key="7">
    <source>
        <dbReference type="ARBA" id="ARBA00022692"/>
    </source>
</evidence>
<proteinExistence type="inferred from homology"/>
<evidence type="ECO:0000313" key="17">
    <source>
        <dbReference type="EMBL" id="ADI79417.1"/>
    </source>
</evidence>
<evidence type="ECO:0000256" key="14">
    <source>
        <dbReference type="ARBA" id="ARBA00031019"/>
    </source>
</evidence>
<protein>
    <recommendedName>
        <fullName evidence="4">NADH-ubiquinone oxidoreductase chain 6</fullName>
        <ecNumber evidence="3">7.1.1.2</ecNumber>
    </recommendedName>
    <alternativeName>
        <fullName evidence="14">NADH dehydrogenase subunit 6</fullName>
    </alternativeName>
</protein>
<comment type="subcellular location">
    <subcellularLocation>
        <location evidence="1">Mitochondrion membrane</location>
        <topology evidence="1">Multi-pass membrane protein</topology>
    </subcellularLocation>
</comment>
<dbReference type="InterPro" id="IPR050269">
    <property type="entry name" value="ComplexI_Subunit6"/>
</dbReference>
<keyword evidence="10 16" id="KW-1133">Transmembrane helix</keyword>
<name>E2FLV1_9CAEN</name>
<dbReference type="GO" id="GO:0031966">
    <property type="term" value="C:mitochondrial membrane"/>
    <property type="evidence" value="ECO:0007669"/>
    <property type="project" value="UniProtKB-SubCell"/>
</dbReference>
<comment type="catalytic activity">
    <reaction evidence="15">
        <text>a ubiquinone + NADH + 5 H(+)(in) = a ubiquinol + NAD(+) + 4 H(+)(out)</text>
        <dbReference type="Rhea" id="RHEA:29091"/>
        <dbReference type="Rhea" id="RHEA-COMP:9565"/>
        <dbReference type="Rhea" id="RHEA-COMP:9566"/>
        <dbReference type="ChEBI" id="CHEBI:15378"/>
        <dbReference type="ChEBI" id="CHEBI:16389"/>
        <dbReference type="ChEBI" id="CHEBI:17976"/>
        <dbReference type="ChEBI" id="CHEBI:57540"/>
        <dbReference type="ChEBI" id="CHEBI:57945"/>
        <dbReference type="EC" id="7.1.1.2"/>
    </reaction>
</comment>
<gene>
    <name evidence="17" type="primary">ND6</name>
</gene>
<dbReference type="EMBL" id="HM174255">
    <property type="protein sequence ID" value="ADI79417.1"/>
    <property type="molecule type" value="Genomic_DNA"/>
</dbReference>
<geneLocation type="mitochondrion" evidence="17"/>
<feature type="transmembrane region" description="Helical" evidence="16">
    <location>
        <begin position="83"/>
        <end position="101"/>
    </location>
</feature>
<evidence type="ECO:0000256" key="9">
    <source>
        <dbReference type="ARBA" id="ARBA00022982"/>
    </source>
</evidence>
<evidence type="ECO:0000256" key="1">
    <source>
        <dbReference type="ARBA" id="ARBA00004225"/>
    </source>
</evidence>
<feature type="transmembrane region" description="Helical" evidence="16">
    <location>
        <begin position="130"/>
        <end position="150"/>
    </location>
</feature>
<dbReference type="EC" id="7.1.1.2" evidence="3"/>
<evidence type="ECO:0000256" key="3">
    <source>
        <dbReference type="ARBA" id="ARBA00012944"/>
    </source>
</evidence>
<evidence type="ECO:0000256" key="15">
    <source>
        <dbReference type="ARBA" id="ARBA00049551"/>
    </source>
</evidence>
<dbReference type="PANTHER" id="PTHR11435:SF1">
    <property type="entry name" value="NADH-UBIQUINONE OXIDOREDUCTASE CHAIN 6"/>
    <property type="match status" value="1"/>
</dbReference>
<evidence type="ECO:0000256" key="4">
    <source>
        <dbReference type="ARBA" id="ARBA00021095"/>
    </source>
</evidence>
<evidence type="ECO:0000256" key="12">
    <source>
        <dbReference type="ARBA" id="ARBA00023128"/>
    </source>
</evidence>
<keyword evidence="7 16" id="KW-0812">Transmembrane</keyword>
<accession>E2FLV1</accession>
<keyword evidence="6" id="KW-0679">Respiratory chain</keyword>
<dbReference type="GeneID" id="9830190"/>
<keyword evidence="5" id="KW-0813">Transport</keyword>
<dbReference type="GO" id="GO:0008137">
    <property type="term" value="F:NADH dehydrogenase (ubiquinone) activity"/>
    <property type="evidence" value="ECO:0007669"/>
    <property type="project" value="UniProtKB-EC"/>
</dbReference>
<feature type="transmembrane region" description="Helical" evidence="16">
    <location>
        <begin position="51"/>
        <end position="71"/>
    </location>
</feature>
<evidence type="ECO:0000256" key="2">
    <source>
        <dbReference type="ARBA" id="ARBA00005698"/>
    </source>
</evidence>
<sequence length="160" mass="17618">MTAVFLSSLFMCLALLLPLMIQPLSLGLVLMSLTLVACILSGLLVSSWYGYILFLIYVGGMLVMFAYVAALIPNVKFGSASNWALYTFPFWLLLLTSNNFIDSNTMVTSSNTFQLKFYGLELAANSNMSILISLAVVLLLNLVAVVKICYFRGPALRAYE</sequence>
<evidence type="ECO:0000256" key="6">
    <source>
        <dbReference type="ARBA" id="ARBA00022660"/>
    </source>
</evidence>
<dbReference type="AlphaFoldDB" id="E2FLV1"/>
<reference evidence="17" key="1">
    <citation type="journal article" date="2010" name="BMC Genomics">
        <title>Sessile snails, dynamic genomes: gene rearrangements within the mitochondrial genome of a family of caenogastropod molluscs.</title>
        <authorList>
            <person name="Rawlings T.A."/>
            <person name="MacInnis M.J."/>
            <person name="Bieler R."/>
            <person name="Boore J.L."/>
            <person name="Collins T.M."/>
        </authorList>
    </citation>
    <scope>NUCLEOTIDE SEQUENCE</scope>
    <source>
        <tissue evidence="17">Foot tissue</tissue>
    </source>
</reference>
<keyword evidence="13 16" id="KW-0472">Membrane</keyword>
<keyword evidence="12 17" id="KW-0496">Mitochondrion</keyword>
<dbReference type="RefSeq" id="YP_003934434.1">
    <property type="nucleotide sequence ID" value="NC_014588.1"/>
</dbReference>